<organism evidence="1 2">
    <name type="scientific">Cohnella soli</name>
    <dbReference type="NCBI Taxonomy" id="425005"/>
    <lineage>
        <taxon>Bacteria</taxon>
        <taxon>Bacillati</taxon>
        <taxon>Bacillota</taxon>
        <taxon>Bacilli</taxon>
        <taxon>Bacillales</taxon>
        <taxon>Paenibacillaceae</taxon>
        <taxon>Cohnella</taxon>
    </lineage>
</organism>
<dbReference type="Proteomes" id="UP001596113">
    <property type="component" value="Unassembled WGS sequence"/>
</dbReference>
<dbReference type="EMBL" id="JBHSMI010000028">
    <property type="protein sequence ID" value="MFC5404421.1"/>
    <property type="molecule type" value="Genomic_DNA"/>
</dbReference>
<dbReference type="RefSeq" id="WP_378134709.1">
    <property type="nucleotide sequence ID" value="NZ_JBHSMI010000028.1"/>
</dbReference>
<evidence type="ECO:0000313" key="2">
    <source>
        <dbReference type="Proteomes" id="UP001596113"/>
    </source>
</evidence>
<proteinExistence type="predicted"/>
<sequence length="142" mass="16273">MNKLNKQELVQVSSKLGVEVEALDDYTASDYIKRVLKKFKPFKTTGHLAIRGDSHTLSLEKFEFSYSKYLNSEPAFIFFDQEGLDRNTVVVKDAKLVGDLMENSYGMEYFLSNENLDYLIVVNWYVIEVSGSLPLLKNLNLS</sequence>
<keyword evidence="2" id="KW-1185">Reference proteome</keyword>
<evidence type="ECO:0000313" key="1">
    <source>
        <dbReference type="EMBL" id="MFC5404421.1"/>
    </source>
</evidence>
<name>A0ABW0HTD3_9BACL</name>
<reference evidence="2" key="1">
    <citation type="journal article" date="2019" name="Int. J. Syst. Evol. Microbiol.">
        <title>The Global Catalogue of Microorganisms (GCM) 10K type strain sequencing project: providing services to taxonomists for standard genome sequencing and annotation.</title>
        <authorList>
            <consortium name="The Broad Institute Genomics Platform"/>
            <consortium name="The Broad Institute Genome Sequencing Center for Infectious Disease"/>
            <person name="Wu L."/>
            <person name="Ma J."/>
        </authorList>
    </citation>
    <scope>NUCLEOTIDE SEQUENCE [LARGE SCALE GENOMIC DNA]</scope>
    <source>
        <strain evidence="2">CGMCC 1.18575</strain>
    </source>
</reference>
<protein>
    <submittedName>
        <fullName evidence="1">Uncharacterized protein</fullName>
    </submittedName>
</protein>
<gene>
    <name evidence="1" type="ORF">ACFPOF_16940</name>
</gene>
<accession>A0ABW0HTD3</accession>
<comment type="caution">
    <text evidence="1">The sequence shown here is derived from an EMBL/GenBank/DDBJ whole genome shotgun (WGS) entry which is preliminary data.</text>
</comment>